<dbReference type="CDD" id="cd11056">
    <property type="entry name" value="CYP6-like"/>
    <property type="match status" value="1"/>
</dbReference>
<keyword evidence="12 15" id="KW-0503">Monooxygenase</keyword>
<evidence type="ECO:0000256" key="10">
    <source>
        <dbReference type="ARBA" id="ARBA00023002"/>
    </source>
</evidence>
<keyword evidence="9" id="KW-0492">Microsome</keyword>
<keyword evidence="11 14" id="KW-0408">Iron</keyword>
<evidence type="ECO:0000256" key="2">
    <source>
        <dbReference type="ARBA" id="ARBA00003690"/>
    </source>
</evidence>
<evidence type="ECO:0000313" key="16">
    <source>
        <dbReference type="EMBL" id="KAK4877919.1"/>
    </source>
</evidence>
<protein>
    <recommendedName>
        <fullName evidence="18">Cytochrome P450</fullName>
    </recommendedName>
</protein>
<dbReference type="PRINTS" id="PR00385">
    <property type="entry name" value="P450"/>
</dbReference>
<proteinExistence type="inferred from homology"/>
<keyword evidence="10 15" id="KW-0560">Oxidoreductase</keyword>
<dbReference type="SUPFAM" id="SSF48264">
    <property type="entry name" value="Cytochrome P450"/>
    <property type="match status" value="1"/>
</dbReference>
<evidence type="ECO:0000256" key="14">
    <source>
        <dbReference type="PIRSR" id="PIRSR602403-1"/>
    </source>
</evidence>
<evidence type="ECO:0000256" key="8">
    <source>
        <dbReference type="ARBA" id="ARBA00022824"/>
    </source>
</evidence>
<keyword evidence="17" id="KW-1185">Reference proteome</keyword>
<dbReference type="InterPro" id="IPR050476">
    <property type="entry name" value="Insect_CytP450_Detox"/>
</dbReference>
<keyword evidence="7 14" id="KW-0479">Metal-binding</keyword>
<evidence type="ECO:0000256" key="9">
    <source>
        <dbReference type="ARBA" id="ARBA00022848"/>
    </source>
</evidence>
<dbReference type="PRINTS" id="PR00465">
    <property type="entry name" value="EP450IV"/>
</dbReference>
<comment type="similarity">
    <text evidence="5 15">Belongs to the cytochrome P450 family.</text>
</comment>
<dbReference type="InterPro" id="IPR002403">
    <property type="entry name" value="Cyt_P450_E_grp-IV"/>
</dbReference>
<gene>
    <name evidence="16" type="ORF">RN001_010425</name>
</gene>
<dbReference type="GO" id="GO:0005789">
    <property type="term" value="C:endoplasmic reticulum membrane"/>
    <property type="evidence" value="ECO:0007669"/>
    <property type="project" value="UniProtKB-SubCell"/>
</dbReference>
<sequence>MENPIKKKTYDGVTYAKFYKTMKERGEKHMGYFNMIFPRYVPIDLEIVKNVLERHFDYFNESGLYYNEKDDPVSAHLVALGGKKWKTLRAKVSPAFTQAKIKTMFDTTLHCAKQMIHALDYRCTKAIDSKDISSRFTIDVIGSCAFGLECNSFKSTGSEFHQKSKKVFAKPDIIRRIFKITATIFPNLGRALGIKVLAKDVSKFYLDVAQTTFTHRKTNGIKRNDVFQAIMDLGDEITIQEIAAQCFIFFTAGYETTATTLAYCLYELSRDLEIQYRARNEVFWATSKFNGEITYQAVEQMKYLEQIVFETLRKYPPVTFIGRDCVKDYKSPNFDLVLEKGTRVVISIMGIHHDEEYYPDPEKFDPDRFTEENRKKMKPFSYMPFGEGPRMCIGKRFALMEIKTALSVLLKNYSFEVNPSVKHPLSWETFTIILTSKEKIWLDLKRLSA</sequence>
<dbReference type="EMBL" id="JARPUR010000004">
    <property type="protein sequence ID" value="KAK4877919.1"/>
    <property type="molecule type" value="Genomic_DNA"/>
</dbReference>
<evidence type="ECO:0000256" key="13">
    <source>
        <dbReference type="ARBA" id="ARBA00023136"/>
    </source>
</evidence>
<keyword evidence="6 14" id="KW-0349">Heme</keyword>
<keyword evidence="8" id="KW-0256">Endoplasmic reticulum</keyword>
<evidence type="ECO:0000256" key="7">
    <source>
        <dbReference type="ARBA" id="ARBA00022723"/>
    </source>
</evidence>
<evidence type="ECO:0000256" key="6">
    <source>
        <dbReference type="ARBA" id="ARBA00022617"/>
    </source>
</evidence>
<dbReference type="GO" id="GO:0020037">
    <property type="term" value="F:heme binding"/>
    <property type="evidence" value="ECO:0007669"/>
    <property type="project" value="InterPro"/>
</dbReference>
<dbReference type="PANTHER" id="PTHR24292">
    <property type="entry name" value="CYTOCHROME P450"/>
    <property type="match status" value="1"/>
</dbReference>
<dbReference type="GO" id="GO:0005506">
    <property type="term" value="F:iron ion binding"/>
    <property type="evidence" value="ECO:0007669"/>
    <property type="project" value="InterPro"/>
</dbReference>
<comment type="cofactor">
    <cofactor evidence="1 14">
        <name>heme</name>
        <dbReference type="ChEBI" id="CHEBI:30413"/>
    </cofactor>
</comment>
<comment type="subcellular location">
    <subcellularLocation>
        <location evidence="4">Endoplasmic reticulum membrane</location>
        <topology evidence="4">Peripheral membrane protein</topology>
    </subcellularLocation>
    <subcellularLocation>
        <location evidence="3">Microsome membrane</location>
        <topology evidence="3">Peripheral membrane protein</topology>
    </subcellularLocation>
</comment>
<dbReference type="Gene3D" id="1.10.630.10">
    <property type="entry name" value="Cytochrome P450"/>
    <property type="match status" value="1"/>
</dbReference>
<dbReference type="GO" id="GO:0004497">
    <property type="term" value="F:monooxygenase activity"/>
    <property type="evidence" value="ECO:0007669"/>
    <property type="project" value="UniProtKB-KW"/>
</dbReference>
<dbReference type="Pfam" id="PF00067">
    <property type="entry name" value="p450"/>
    <property type="match status" value="1"/>
</dbReference>
<evidence type="ECO:0000256" key="1">
    <source>
        <dbReference type="ARBA" id="ARBA00001971"/>
    </source>
</evidence>
<dbReference type="InterPro" id="IPR001128">
    <property type="entry name" value="Cyt_P450"/>
</dbReference>
<dbReference type="GO" id="GO:0016705">
    <property type="term" value="F:oxidoreductase activity, acting on paired donors, with incorporation or reduction of molecular oxygen"/>
    <property type="evidence" value="ECO:0007669"/>
    <property type="project" value="InterPro"/>
</dbReference>
<evidence type="ECO:0000256" key="11">
    <source>
        <dbReference type="ARBA" id="ARBA00023004"/>
    </source>
</evidence>
<evidence type="ECO:0008006" key="18">
    <source>
        <dbReference type="Google" id="ProtNLM"/>
    </source>
</evidence>
<evidence type="ECO:0000256" key="5">
    <source>
        <dbReference type="ARBA" id="ARBA00010617"/>
    </source>
</evidence>
<evidence type="ECO:0000256" key="3">
    <source>
        <dbReference type="ARBA" id="ARBA00004174"/>
    </source>
</evidence>
<evidence type="ECO:0000256" key="4">
    <source>
        <dbReference type="ARBA" id="ARBA00004406"/>
    </source>
</evidence>
<dbReference type="InterPro" id="IPR017972">
    <property type="entry name" value="Cyt_P450_CS"/>
</dbReference>
<dbReference type="AlphaFoldDB" id="A0AAN7SG06"/>
<comment type="caution">
    <text evidence="16">The sequence shown here is derived from an EMBL/GenBank/DDBJ whole genome shotgun (WGS) entry which is preliminary data.</text>
</comment>
<comment type="function">
    <text evidence="2">May be involved in the metabolism of insect hormones and in the breakdown of synthetic insecticides.</text>
</comment>
<evidence type="ECO:0000313" key="17">
    <source>
        <dbReference type="Proteomes" id="UP001353858"/>
    </source>
</evidence>
<accession>A0AAN7SG06</accession>
<organism evidence="16 17">
    <name type="scientific">Aquatica leii</name>
    <dbReference type="NCBI Taxonomy" id="1421715"/>
    <lineage>
        <taxon>Eukaryota</taxon>
        <taxon>Metazoa</taxon>
        <taxon>Ecdysozoa</taxon>
        <taxon>Arthropoda</taxon>
        <taxon>Hexapoda</taxon>
        <taxon>Insecta</taxon>
        <taxon>Pterygota</taxon>
        <taxon>Neoptera</taxon>
        <taxon>Endopterygota</taxon>
        <taxon>Coleoptera</taxon>
        <taxon>Polyphaga</taxon>
        <taxon>Elateriformia</taxon>
        <taxon>Elateroidea</taxon>
        <taxon>Lampyridae</taxon>
        <taxon>Luciolinae</taxon>
        <taxon>Aquatica</taxon>
    </lineage>
</organism>
<name>A0AAN7SG06_9COLE</name>
<evidence type="ECO:0000256" key="12">
    <source>
        <dbReference type="ARBA" id="ARBA00023033"/>
    </source>
</evidence>
<evidence type="ECO:0000256" key="15">
    <source>
        <dbReference type="RuleBase" id="RU000461"/>
    </source>
</evidence>
<keyword evidence="13" id="KW-0472">Membrane</keyword>
<dbReference type="PROSITE" id="PS00086">
    <property type="entry name" value="CYTOCHROME_P450"/>
    <property type="match status" value="1"/>
</dbReference>
<dbReference type="InterPro" id="IPR036396">
    <property type="entry name" value="Cyt_P450_sf"/>
</dbReference>
<reference evidence="17" key="1">
    <citation type="submission" date="2023-01" db="EMBL/GenBank/DDBJ databases">
        <title>Key to firefly adult light organ development and bioluminescence: homeobox transcription factors regulate luciferase expression and transportation to peroxisome.</title>
        <authorList>
            <person name="Fu X."/>
        </authorList>
    </citation>
    <scope>NUCLEOTIDE SEQUENCE [LARGE SCALE GENOMIC DNA]</scope>
</reference>
<dbReference type="PANTHER" id="PTHR24292:SF100">
    <property type="entry name" value="CYTOCHROME P450 6A16, ISOFORM B-RELATED"/>
    <property type="match status" value="1"/>
</dbReference>
<dbReference type="FunFam" id="1.10.630.10:FF:000042">
    <property type="entry name" value="Cytochrome P450"/>
    <property type="match status" value="1"/>
</dbReference>
<feature type="binding site" description="axial binding residue" evidence="14">
    <location>
        <position position="392"/>
    </location>
    <ligand>
        <name>heme</name>
        <dbReference type="ChEBI" id="CHEBI:30413"/>
    </ligand>
    <ligandPart>
        <name>Fe</name>
        <dbReference type="ChEBI" id="CHEBI:18248"/>
    </ligandPart>
</feature>
<dbReference type="Proteomes" id="UP001353858">
    <property type="component" value="Unassembled WGS sequence"/>
</dbReference>